<evidence type="ECO:0000313" key="3">
    <source>
        <dbReference type="Proteomes" id="UP000294739"/>
    </source>
</evidence>
<organism evidence="2 3">
    <name type="scientific">Jiangella asiatica</name>
    <dbReference type="NCBI Taxonomy" id="2530372"/>
    <lineage>
        <taxon>Bacteria</taxon>
        <taxon>Bacillati</taxon>
        <taxon>Actinomycetota</taxon>
        <taxon>Actinomycetes</taxon>
        <taxon>Jiangellales</taxon>
        <taxon>Jiangellaceae</taxon>
        <taxon>Jiangella</taxon>
    </lineage>
</organism>
<protein>
    <recommendedName>
        <fullName evidence="4">DUF4129 domain-containing protein</fullName>
    </recommendedName>
</protein>
<accession>A0A4R5CIT7</accession>
<keyword evidence="3" id="KW-1185">Reference proteome</keyword>
<name>A0A4R5CIT7_9ACTN</name>
<dbReference type="AlphaFoldDB" id="A0A4R5CIT7"/>
<keyword evidence="1" id="KW-0812">Transmembrane</keyword>
<feature type="transmembrane region" description="Helical" evidence="1">
    <location>
        <begin position="12"/>
        <end position="31"/>
    </location>
</feature>
<dbReference type="Proteomes" id="UP000294739">
    <property type="component" value="Unassembled WGS sequence"/>
</dbReference>
<dbReference type="RefSeq" id="WP_131901527.1">
    <property type="nucleotide sequence ID" value="NZ_SMKZ01000076.1"/>
</dbReference>
<evidence type="ECO:0000256" key="1">
    <source>
        <dbReference type="SAM" id="Phobius"/>
    </source>
</evidence>
<comment type="caution">
    <text evidence="2">The sequence shown here is derived from an EMBL/GenBank/DDBJ whole genome shotgun (WGS) entry which is preliminary data.</text>
</comment>
<keyword evidence="1" id="KW-1133">Transmembrane helix</keyword>
<keyword evidence="1" id="KW-0472">Membrane</keyword>
<gene>
    <name evidence="2" type="ORF">E1269_29845</name>
</gene>
<dbReference type="EMBL" id="SMKZ01000076">
    <property type="protein sequence ID" value="TDD97254.1"/>
    <property type="molecule type" value="Genomic_DNA"/>
</dbReference>
<proteinExistence type="predicted"/>
<sequence length="197" mass="21307">MDTALEWGRLLVDLVTALAWPLVVLVVLYWLRSQLVDGVGRLVDRVPQLNTMRLKVGQVSLESEFAVLSGMREEIVEKIEVEAAESSRGVLLASVPPVSPSAIIVSSFDAVGEALRTAAQNAGIADPELTIVDARALAAQLASHRLLPPEIAEAVYTLDNLRQAAFANTYPGPTDEQAREYLSFAQAVTERIPLHPA</sequence>
<reference evidence="2 3" key="1">
    <citation type="submission" date="2019-03" db="EMBL/GenBank/DDBJ databases">
        <title>Draft genome sequences of novel Actinobacteria.</title>
        <authorList>
            <person name="Sahin N."/>
            <person name="Ay H."/>
            <person name="Saygin H."/>
        </authorList>
    </citation>
    <scope>NUCLEOTIDE SEQUENCE [LARGE SCALE GENOMIC DNA]</scope>
    <source>
        <strain evidence="2 3">5K138</strain>
    </source>
</reference>
<evidence type="ECO:0008006" key="4">
    <source>
        <dbReference type="Google" id="ProtNLM"/>
    </source>
</evidence>
<dbReference type="InParanoid" id="A0A4R5CIT7"/>
<evidence type="ECO:0000313" key="2">
    <source>
        <dbReference type="EMBL" id="TDD97254.1"/>
    </source>
</evidence>